<evidence type="ECO:0000256" key="5">
    <source>
        <dbReference type="ARBA" id="ARBA00047571"/>
    </source>
</evidence>
<feature type="compositionally biased region" description="Basic and acidic residues" evidence="7">
    <location>
        <begin position="22"/>
        <end position="49"/>
    </location>
</feature>
<accession>A0ABN7T2E0</accession>
<gene>
    <name evidence="10" type="ORF">OKIOD_LOCUS14314</name>
</gene>
<sequence>MPEILEIDDEEAERMQQQAAKKKAEEEAEHAQALKDAERRRKVDDENKKQKAARAARVEEKKKQTAELMKKIGKVDLDDDDNPDFLFTMPKENKDVNVKDLGYKIFVDDVKGRGIRATRDFKVGNLVLKAEPFAYVIFDHMSEHVCHQCFNMVVRDRQGQPTSQLLRCSSCKFARYCSRECQKKAWPTHKKECMAIKRIAPRTASDEVRMVSQILWKQAERGDKRAKSEELCRVEELCDHLNDMSFEDVQKLEEQSKEIGDYFGYENLPDSDEYIDHLFGIVSCNGMSITDMRGLQYLGVAIHPTLNLINHDCNPNVVAVSCGPNIFVRAIKPIKEGEELFISYIDTSATSETRKQILKDQYYFDCGCKMCECGDKDELKSAYVMPKEDVPEKRSTYIEKNTDIMLKKIESSKKVQAWERVAAQAGGCLLQQENLFDDTHLKKLTILQTCSEVSAILNHYDDAAQYAERVLAAYEQIYPEYSTQIGMQAYRLGVHYWHLQRVEDAIKMLGRALKHLEITHGPEHGMYQDGLEMMKTCLQERQMDKATLMRIRVARERMGQGKEIDMANHIGNGPINWTSSNELSWKGKN</sequence>
<evidence type="ECO:0000256" key="7">
    <source>
        <dbReference type="SAM" id="MobiDB-lite"/>
    </source>
</evidence>
<feature type="domain" description="MYND-type" evidence="9">
    <location>
        <begin position="146"/>
        <end position="193"/>
    </location>
</feature>
<dbReference type="PROSITE" id="PS50865">
    <property type="entry name" value="ZF_MYND_2"/>
    <property type="match status" value="1"/>
</dbReference>
<protein>
    <recommendedName>
        <fullName evidence="1">[histone H3]-lysine(4) N-trimethyltransferase</fullName>
        <ecNumber evidence="1">2.1.1.354</ecNumber>
    </recommendedName>
</protein>
<dbReference type="PROSITE" id="PS50280">
    <property type="entry name" value="SET"/>
    <property type="match status" value="1"/>
</dbReference>
<dbReference type="EC" id="2.1.1.354" evidence="1"/>
<dbReference type="Pfam" id="PF00856">
    <property type="entry name" value="SET"/>
    <property type="match status" value="1"/>
</dbReference>
<feature type="compositionally biased region" description="Acidic residues" evidence="7">
    <location>
        <begin position="1"/>
        <end position="12"/>
    </location>
</feature>
<dbReference type="SUPFAM" id="SSF48452">
    <property type="entry name" value="TPR-like"/>
    <property type="match status" value="1"/>
</dbReference>
<organism evidence="10 11">
    <name type="scientific">Oikopleura dioica</name>
    <name type="common">Tunicate</name>
    <dbReference type="NCBI Taxonomy" id="34765"/>
    <lineage>
        <taxon>Eukaryota</taxon>
        <taxon>Metazoa</taxon>
        <taxon>Chordata</taxon>
        <taxon>Tunicata</taxon>
        <taxon>Appendicularia</taxon>
        <taxon>Copelata</taxon>
        <taxon>Oikopleuridae</taxon>
        <taxon>Oikopleura</taxon>
    </lineage>
</organism>
<dbReference type="InterPro" id="IPR002893">
    <property type="entry name" value="Znf_MYND"/>
</dbReference>
<evidence type="ECO:0000256" key="3">
    <source>
        <dbReference type="ARBA" id="ARBA00022771"/>
    </source>
</evidence>
<dbReference type="Gene3D" id="2.170.270.10">
    <property type="entry name" value="SET domain"/>
    <property type="match status" value="1"/>
</dbReference>
<evidence type="ECO:0000313" key="10">
    <source>
        <dbReference type="EMBL" id="CAG5111221.1"/>
    </source>
</evidence>
<dbReference type="SMART" id="SM00317">
    <property type="entry name" value="SET"/>
    <property type="match status" value="1"/>
</dbReference>
<dbReference type="Gene3D" id="1.25.40.970">
    <property type="match status" value="1"/>
</dbReference>
<dbReference type="PANTHER" id="PTHR12197:SF184">
    <property type="entry name" value="HISTONE-LYSINE N-METHYLTRANSFERASE SMYD1"/>
    <property type="match status" value="1"/>
</dbReference>
<feature type="region of interest" description="Disordered" evidence="7">
    <location>
        <begin position="1"/>
        <end position="60"/>
    </location>
</feature>
<keyword evidence="2" id="KW-0479">Metal-binding</keyword>
<evidence type="ECO:0000256" key="1">
    <source>
        <dbReference type="ARBA" id="ARBA00012182"/>
    </source>
</evidence>
<evidence type="ECO:0000256" key="2">
    <source>
        <dbReference type="ARBA" id="ARBA00022723"/>
    </source>
</evidence>
<evidence type="ECO:0000313" key="11">
    <source>
        <dbReference type="Proteomes" id="UP001158576"/>
    </source>
</evidence>
<dbReference type="InterPro" id="IPR001214">
    <property type="entry name" value="SET_dom"/>
</dbReference>
<feature type="domain" description="SET" evidence="8">
    <location>
        <begin position="101"/>
        <end position="345"/>
    </location>
</feature>
<proteinExistence type="predicted"/>
<dbReference type="PANTHER" id="PTHR12197">
    <property type="entry name" value="HISTONE-LYSINE N-METHYLTRANSFERASE SMYD"/>
    <property type="match status" value="1"/>
</dbReference>
<dbReference type="Proteomes" id="UP001158576">
    <property type="component" value="Chromosome 2"/>
</dbReference>
<dbReference type="SUPFAM" id="SSF82199">
    <property type="entry name" value="SET domain"/>
    <property type="match status" value="1"/>
</dbReference>
<dbReference type="EMBL" id="OU015567">
    <property type="protein sequence ID" value="CAG5111221.1"/>
    <property type="molecule type" value="Genomic_DNA"/>
</dbReference>
<keyword evidence="3 6" id="KW-0863">Zinc-finger</keyword>
<evidence type="ECO:0000256" key="6">
    <source>
        <dbReference type="PROSITE-ProRule" id="PRU00134"/>
    </source>
</evidence>
<dbReference type="Gene3D" id="1.10.220.160">
    <property type="match status" value="1"/>
</dbReference>
<evidence type="ECO:0000259" key="8">
    <source>
        <dbReference type="PROSITE" id="PS50280"/>
    </source>
</evidence>
<keyword evidence="4" id="KW-0862">Zinc</keyword>
<comment type="catalytic activity">
    <reaction evidence="5">
        <text>L-lysyl(4)-[histone H3] + 3 S-adenosyl-L-methionine = N(6),N(6),N(6)-trimethyl-L-lysyl(4)-[histone H3] + 3 S-adenosyl-L-homocysteine + 3 H(+)</text>
        <dbReference type="Rhea" id="RHEA:60260"/>
        <dbReference type="Rhea" id="RHEA-COMP:15537"/>
        <dbReference type="Rhea" id="RHEA-COMP:15547"/>
        <dbReference type="ChEBI" id="CHEBI:15378"/>
        <dbReference type="ChEBI" id="CHEBI:29969"/>
        <dbReference type="ChEBI" id="CHEBI:57856"/>
        <dbReference type="ChEBI" id="CHEBI:59789"/>
        <dbReference type="ChEBI" id="CHEBI:61961"/>
        <dbReference type="EC" id="2.1.1.354"/>
    </reaction>
</comment>
<keyword evidence="11" id="KW-1185">Reference proteome</keyword>
<dbReference type="InterPro" id="IPR011990">
    <property type="entry name" value="TPR-like_helical_dom_sf"/>
</dbReference>
<dbReference type="InterPro" id="IPR050869">
    <property type="entry name" value="H3K4_H4K5_MeTrfase"/>
</dbReference>
<evidence type="ECO:0000256" key="4">
    <source>
        <dbReference type="ARBA" id="ARBA00022833"/>
    </source>
</evidence>
<dbReference type="Pfam" id="PF01753">
    <property type="entry name" value="zf-MYND"/>
    <property type="match status" value="1"/>
</dbReference>
<name>A0ABN7T2E0_OIKDI</name>
<dbReference type="InterPro" id="IPR046341">
    <property type="entry name" value="SET_dom_sf"/>
</dbReference>
<evidence type="ECO:0000259" key="9">
    <source>
        <dbReference type="PROSITE" id="PS50865"/>
    </source>
</evidence>
<dbReference type="Gene3D" id="6.10.140.2220">
    <property type="match status" value="1"/>
</dbReference>
<reference evidence="10 11" key="1">
    <citation type="submission" date="2021-04" db="EMBL/GenBank/DDBJ databases">
        <authorList>
            <person name="Bliznina A."/>
        </authorList>
    </citation>
    <scope>NUCLEOTIDE SEQUENCE [LARGE SCALE GENOMIC DNA]</scope>
</reference>
<dbReference type="Gene3D" id="1.25.40.10">
    <property type="entry name" value="Tetratricopeptide repeat domain"/>
    <property type="match status" value="1"/>
</dbReference>